<dbReference type="PANTHER" id="PTHR34297">
    <property type="entry name" value="HYPOTHETICAL CYTOSOLIC PROTEIN-RELATED"/>
    <property type="match status" value="1"/>
</dbReference>
<feature type="compositionally biased region" description="Acidic residues" evidence="2">
    <location>
        <begin position="113"/>
        <end position="142"/>
    </location>
</feature>
<dbReference type="Pfam" id="PF03780">
    <property type="entry name" value="Asp23"/>
    <property type="match status" value="1"/>
</dbReference>
<dbReference type="OrthoDB" id="47298at2"/>
<dbReference type="Proteomes" id="UP000236434">
    <property type="component" value="Unassembled WGS sequence"/>
</dbReference>
<protein>
    <recommendedName>
        <fullName evidence="5">Alkaline shock protein</fullName>
    </recommendedName>
</protein>
<evidence type="ECO:0000313" key="4">
    <source>
        <dbReference type="Proteomes" id="UP000236434"/>
    </source>
</evidence>
<dbReference type="AlphaFoldDB" id="A0A2K1P1E2"/>
<dbReference type="PANTHER" id="PTHR34297:SF2">
    <property type="entry name" value="ASP23_GLS24 FAMILY ENVELOPE STRESS RESPONSE PROTEIN"/>
    <property type="match status" value="1"/>
</dbReference>
<name>A0A2K1P1E2_9BACT</name>
<proteinExistence type="inferred from homology"/>
<comment type="similarity">
    <text evidence="1">Belongs to the asp23 family.</text>
</comment>
<dbReference type="InterPro" id="IPR005531">
    <property type="entry name" value="Asp23"/>
</dbReference>
<evidence type="ECO:0000313" key="3">
    <source>
        <dbReference type="EMBL" id="PNR96537.1"/>
    </source>
</evidence>
<evidence type="ECO:0000256" key="1">
    <source>
        <dbReference type="ARBA" id="ARBA00005721"/>
    </source>
</evidence>
<sequence>MALNEENDFGEISISENVLKDLVFKSVEGYMKEQKVYNEKIQKDLQKSIKITINDDSSVSVSLKVPAKYGENIVEFSKNIQKAVKDDLERIAEVYISNIDVSIENLVKPEELEEYEEIEEETLENEEIPEKEEIPESEEKEDEEKKEKNE</sequence>
<comment type="caution">
    <text evidence="3">The sequence shown here is derived from an EMBL/GenBank/DDBJ whole genome shotgun (WGS) entry which is preliminary data.</text>
</comment>
<organism evidence="3 4">
    <name type="scientific">Petrotoga olearia DSM 13574</name>
    <dbReference type="NCBI Taxonomy" id="1122955"/>
    <lineage>
        <taxon>Bacteria</taxon>
        <taxon>Thermotogati</taxon>
        <taxon>Thermotogota</taxon>
        <taxon>Thermotogae</taxon>
        <taxon>Petrotogales</taxon>
        <taxon>Petrotogaceae</taxon>
        <taxon>Petrotoga</taxon>
    </lineage>
</organism>
<gene>
    <name evidence="3" type="ORF">X929_04265</name>
</gene>
<evidence type="ECO:0000256" key="2">
    <source>
        <dbReference type="SAM" id="MobiDB-lite"/>
    </source>
</evidence>
<evidence type="ECO:0008006" key="5">
    <source>
        <dbReference type="Google" id="ProtNLM"/>
    </source>
</evidence>
<reference evidence="3 4" key="1">
    <citation type="submission" date="2013-12" db="EMBL/GenBank/DDBJ databases">
        <title>Comparative genomics of Petrotoga isolates.</title>
        <authorList>
            <person name="Nesbo C.L."/>
            <person name="Charchuk R."/>
            <person name="Chow K."/>
        </authorList>
    </citation>
    <scope>NUCLEOTIDE SEQUENCE [LARGE SCALE GENOMIC DNA]</scope>
    <source>
        <strain evidence="3 4">DSM 13574</strain>
    </source>
</reference>
<dbReference type="EMBL" id="AZRL01000012">
    <property type="protein sequence ID" value="PNR96537.1"/>
    <property type="molecule type" value="Genomic_DNA"/>
</dbReference>
<feature type="region of interest" description="Disordered" evidence="2">
    <location>
        <begin position="113"/>
        <end position="150"/>
    </location>
</feature>
<accession>A0A2K1P1E2</accession>
<dbReference type="RefSeq" id="WP_121875371.1">
    <property type="nucleotide sequence ID" value="NZ_AZRL01000012.1"/>
</dbReference>